<dbReference type="InterPro" id="IPR015421">
    <property type="entry name" value="PyrdxlP-dep_Trfase_major"/>
</dbReference>
<dbReference type="PROSITE" id="PS00703">
    <property type="entry name" value="OKR_DC_1"/>
    <property type="match status" value="1"/>
</dbReference>
<keyword evidence="5 7" id="KW-0456">Lyase</keyword>
<dbReference type="Proteomes" id="UP000033900">
    <property type="component" value="Unassembled WGS sequence"/>
</dbReference>
<name>A0A0M2HTX6_9MICO</name>
<dbReference type="EMBL" id="JYJB01000008">
    <property type="protein sequence ID" value="KJL47944.1"/>
    <property type="molecule type" value="Genomic_DNA"/>
</dbReference>
<accession>A0A0M2HTX6</accession>
<dbReference type="Pfam" id="PF01276">
    <property type="entry name" value="OKR_DC_1"/>
    <property type="match status" value="1"/>
</dbReference>
<comment type="cofactor">
    <cofactor evidence="1">
        <name>pyridoxal 5'-phosphate</name>
        <dbReference type="ChEBI" id="CHEBI:597326"/>
    </cofactor>
</comment>
<dbReference type="InterPro" id="IPR036633">
    <property type="entry name" value="Prn/Lys/Arg_de-COase_C_sf"/>
</dbReference>
<dbReference type="EC" id="4.1.1.19" evidence="7"/>
<dbReference type="Pfam" id="PF03711">
    <property type="entry name" value="OKR_DC_1_C"/>
    <property type="match status" value="1"/>
</dbReference>
<dbReference type="InterPro" id="IPR015424">
    <property type="entry name" value="PyrdxlP-dep_Trfase"/>
</dbReference>
<evidence type="ECO:0000259" key="6">
    <source>
        <dbReference type="PROSITE" id="PS00703"/>
    </source>
</evidence>
<dbReference type="SUPFAM" id="SSF53383">
    <property type="entry name" value="PLP-dependent transferases"/>
    <property type="match status" value="1"/>
</dbReference>
<feature type="domain" description="Orn/Lys/Arg decarboxylases family 1 pyridoxal-P attachment site" evidence="6">
    <location>
        <begin position="221"/>
        <end position="235"/>
    </location>
</feature>
<evidence type="ECO:0000313" key="8">
    <source>
        <dbReference type="Proteomes" id="UP000033900"/>
    </source>
</evidence>
<dbReference type="InterPro" id="IPR000310">
    <property type="entry name" value="Orn/Lys/Arg_deCO2ase_major_dom"/>
</dbReference>
<evidence type="ECO:0000256" key="5">
    <source>
        <dbReference type="ARBA" id="ARBA00023239"/>
    </source>
</evidence>
<dbReference type="RefSeq" id="WP_235281423.1">
    <property type="nucleotide sequence ID" value="NZ_JYJB01000008.1"/>
</dbReference>
<comment type="caution">
    <text evidence="7">The sequence shown here is derived from an EMBL/GenBank/DDBJ whole genome shotgun (WGS) entry which is preliminary data.</text>
</comment>
<protein>
    <submittedName>
        <fullName evidence="7">Arginine decarboxylase</fullName>
        <ecNumber evidence="7">4.1.1.19</ecNumber>
    </submittedName>
</protein>
<evidence type="ECO:0000256" key="4">
    <source>
        <dbReference type="ARBA" id="ARBA00022898"/>
    </source>
</evidence>
<dbReference type="PANTHER" id="PTHR43277">
    <property type="entry name" value="ARGININE DECARBOXYLASE"/>
    <property type="match status" value="1"/>
</dbReference>
<keyword evidence="8" id="KW-1185">Reference proteome</keyword>
<dbReference type="Gene3D" id="3.90.100.10">
    <property type="entry name" value="Orn/Lys/Arg decarboxylase, C-terminal domain"/>
    <property type="match status" value="1"/>
</dbReference>
<dbReference type="InterPro" id="IPR052357">
    <property type="entry name" value="Orn_Lys_Arg_decarboxylase-I"/>
</dbReference>
<reference evidence="7 8" key="1">
    <citation type="submission" date="2015-02" db="EMBL/GenBank/DDBJ databases">
        <title>Draft genome sequences of ten Microbacterium spp. with emphasis on heavy metal contaminated environments.</title>
        <authorList>
            <person name="Corretto E."/>
        </authorList>
    </citation>
    <scope>NUCLEOTIDE SEQUENCE [LARGE SCALE GENOMIC DNA]</scope>
    <source>
        <strain evidence="7 8">SA35</strain>
    </source>
</reference>
<dbReference type="GO" id="GO:0008792">
    <property type="term" value="F:arginine decarboxylase activity"/>
    <property type="evidence" value="ECO:0007669"/>
    <property type="project" value="UniProtKB-EC"/>
</dbReference>
<proteinExistence type="inferred from homology"/>
<dbReference type="InterPro" id="IPR008286">
    <property type="entry name" value="Prn/Lys/Arg_de-COase_C"/>
</dbReference>
<evidence type="ECO:0000256" key="2">
    <source>
        <dbReference type="ARBA" id="ARBA00010671"/>
    </source>
</evidence>
<dbReference type="STRING" id="273678.RS84_01572"/>
<dbReference type="SUPFAM" id="SSF55904">
    <property type="entry name" value="Ornithine decarboxylase C-terminal domain"/>
    <property type="match status" value="1"/>
</dbReference>
<keyword evidence="4" id="KW-0663">Pyridoxal phosphate</keyword>
<evidence type="ECO:0000256" key="3">
    <source>
        <dbReference type="ARBA" id="ARBA00022793"/>
    </source>
</evidence>
<evidence type="ECO:0000313" key="7">
    <source>
        <dbReference type="EMBL" id="KJL47944.1"/>
    </source>
</evidence>
<dbReference type="Gene3D" id="3.40.640.10">
    <property type="entry name" value="Type I PLP-dependent aspartate aminotransferase-like (Major domain)"/>
    <property type="match status" value="1"/>
</dbReference>
<organism evidence="7 8">
    <name type="scientific">Microbacterium hydrocarbonoxydans</name>
    <dbReference type="NCBI Taxonomy" id="273678"/>
    <lineage>
        <taxon>Bacteria</taxon>
        <taxon>Bacillati</taxon>
        <taxon>Actinomycetota</taxon>
        <taxon>Actinomycetes</taxon>
        <taxon>Micrococcales</taxon>
        <taxon>Microbacteriaceae</taxon>
        <taxon>Microbacterium</taxon>
    </lineage>
</organism>
<dbReference type="AlphaFoldDB" id="A0A0M2HTX6"/>
<keyword evidence="3" id="KW-0210">Decarboxylase</keyword>
<evidence type="ECO:0000256" key="1">
    <source>
        <dbReference type="ARBA" id="ARBA00001933"/>
    </source>
</evidence>
<dbReference type="PANTHER" id="PTHR43277:SF4">
    <property type="entry name" value="ARGININE DECARBOXYLASE"/>
    <property type="match status" value="1"/>
</dbReference>
<dbReference type="PATRIC" id="fig|273678.4.peg.1571"/>
<gene>
    <name evidence="7" type="primary">speA</name>
    <name evidence="7" type="ORF">RS84_01572</name>
</gene>
<comment type="similarity">
    <text evidence="2">Belongs to the Orn/Lys/Arg decarboxylase class-I family.</text>
</comment>
<sequence>MTSKTPYADAIRRYASRDLRRFNVPGHGADPAAAPLLTEFFGHDVLRYDLEPLLDGIDKGETNPLEEARAAAARAWGARRTWFLTNGASEANRMAALALAAFRTPDEVVVAQRSAHSSFFDGIILGGLDPRFVQPTIDQHHGINHGVTPAAMREALSRGDAKAAYIISPSYFGAVADVAGIAEVCHEAGVPLVVDAAWAAHFGFHPELPANPLALGADLVVSSTHKMGGSLTQSAMLHLGEGAWAAELEPLIDRAFMYTQSTSASSLLLASLDLARATLEEGHDRIADSLAAAQELRDAVRATGRFPIVSDGFSAFPDIVDHDPLRVSIDVGAAGLHGHAVREELIRTAGIMTEISTASCIVAFVGPGTTPDAARFVAALEALRPVGDLAARGIDASVALPQPGPAVMRPRDAAFAHTEIVPAAQAIGRVSADSLAAYPPGIPNVLPGEVLTADTIGFLRGIAATPGGYVRGSLDAAVDGLRVVVDASAGAETAGAAALAVV</sequence>